<evidence type="ECO:0000256" key="3">
    <source>
        <dbReference type="ARBA" id="ARBA00022884"/>
    </source>
</evidence>
<dbReference type="SMART" id="SM00649">
    <property type="entry name" value="RL11"/>
    <property type="match status" value="1"/>
</dbReference>
<dbReference type="InterPro" id="IPR036769">
    <property type="entry name" value="Ribosomal_uL11_C_sf"/>
</dbReference>
<dbReference type="SUPFAM" id="SSF54747">
    <property type="entry name" value="Ribosomal L11/L12e N-terminal domain"/>
    <property type="match status" value="1"/>
</dbReference>
<dbReference type="InterPro" id="IPR000911">
    <property type="entry name" value="Ribosomal_uL11"/>
</dbReference>
<keyword evidence="3 6" id="KW-0694">RNA-binding</keyword>
<dbReference type="InterPro" id="IPR036796">
    <property type="entry name" value="Ribosomal_uL11_N_sf"/>
</dbReference>
<proteinExistence type="inferred from homology"/>
<dbReference type="EMBL" id="JAGVSJ010000018">
    <property type="protein sequence ID" value="MBX8632226.1"/>
    <property type="molecule type" value="Genomic_DNA"/>
</dbReference>
<evidence type="ECO:0000256" key="2">
    <source>
        <dbReference type="ARBA" id="ARBA00022730"/>
    </source>
</evidence>
<dbReference type="GO" id="GO:0070180">
    <property type="term" value="F:large ribosomal subunit rRNA binding"/>
    <property type="evidence" value="ECO:0007669"/>
    <property type="project" value="UniProtKB-UniRule"/>
</dbReference>
<comment type="function">
    <text evidence="6">Forms part of the ribosomal stalk which helps the ribosome interact with GTP-bound translation factors.</text>
</comment>
<dbReference type="GO" id="GO:0003735">
    <property type="term" value="F:structural constituent of ribosome"/>
    <property type="evidence" value="ECO:0007669"/>
    <property type="project" value="InterPro"/>
</dbReference>
<protein>
    <recommendedName>
        <fullName evidence="6">Large ribosomal subunit protein uL11</fullName>
    </recommendedName>
</protein>
<dbReference type="SUPFAM" id="SSF46906">
    <property type="entry name" value="Ribosomal protein L11, C-terminal domain"/>
    <property type="match status" value="1"/>
</dbReference>
<name>A0A8J7YWI7_9ARCH</name>
<evidence type="ECO:0000313" key="10">
    <source>
        <dbReference type="EMBL" id="MBX8632226.1"/>
    </source>
</evidence>
<sequence>MVDRLNVLVDAGKATPGPPLGPALGPLGVNVVKIVAEINEKTKQFSGMKVPVTIEIAADRSFQVQVGTPPTTALILKEIGAEKGSGSQKATKIGNLTIAQVLKIAEMKKDSSLGASVRSRVKEVVGTCVSMGVTVEGKEPKEIISEINSGSWDSSLS</sequence>
<dbReference type="EMBL" id="JAHEAC010000017">
    <property type="protein sequence ID" value="MBX8643701.1"/>
    <property type="molecule type" value="Genomic_DNA"/>
</dbReference>
<feature type="domain" description="Large ribosomal subunit protein uL11 C-terminal" evidence="8">
    <location>
        <begin position="68"/>
        <end position="135"/>
    </location>
</feature>
<dbReference type="Pfam" id="PF03946">
    <property type="entry name" value="Ribosomal_L11_N"/>
    <property type="match status" value="1"/>
</dbReference>
<dbReference type="NCBIfam" id="NF002232">
    <property type="entry name" value="PRK01143.1"/>
    <property type="match status" value="1"/>
</dbReference>
<feature type="domain" description="Large ribosomal subunit protein uL11 N-terminal" evidence="9">
    <location>
        <begin position="6"/>
        <end position="62"/>
    </location>
</feature>
<evidence type="ECO:0000256" key="1">
    <source>
        <dbReference type="ARBA" id="ARBA00010537"/>
    </source>
</evidence>
<dbReference type="InterPro" id="IPR020783">
    <property type="entry name" value="Ribosomal_uL11_C"/>
</dbReference>
<comment type="caution">
    <text evidence="11">The sequence shown here is derived from an EMBL/GenBank/DDBJ whole genome shotgun (WGS) entry which is preliminary data.</text>
</comment>
<dbReference type="Gene3D" id="1.10.10.250">
    <property type="entry name" value="Ribosomal protein L11, C-terminal domain"/>
    <property type="match status" value="1"/>
</dbReference>
<comment type="subunit">
    <text evidence="6">Part of the ribosomal stalk of the 50S ribosomal subunit. Interacts with L10 and the large rRNA to form the base of the stalk. L10 forms an elongated spine to which L12 dimers bind in a sequential fashion forming a multimeric L10(L12)X complex.</text>
</comment>
<organism evidence="11 12">
    <name type="scientific">Candidatus Sysuiplasma superficiale</name>
    <dbReference type="NCBI Taxonomy" id="2823368"/>
    <lineage>
        <taxon>Archaea</taxon>
        <taxon>Methanobacteriati</taxon>
        <taxon>Thermoplasmatota</taxon>
        <taxon>Thermoplasmata</taxon>
        <taxon>Candidatus Sysuiplasmatales</taxon>
        <taxon>Candidatus Sysuiplasmataceae</taxon>
        <taxon>Candidatus Sysuiplasma</taxon>
    </lineage>
</organism>
<dbReference type="Gene3D" id="3.30.1550.10">
    <property type="entry name" value="Ribosomal protein L11/L12, N-terminal domain"/>
    <property type="match status" value="1"/>
</dbReference>
<dbReference type="HAMAP" id="MF_00736">
    <property type="entry name" value="Ribosomal_uL11"/>
    <property type="match status" value="1"/>
</dbReference>
<dbReference type="InterPro" id="IPR020785">
    <property type="entry name" value="Ribosomal_uL11_CS"/>
</dbReference>
<dbReference type="GO" id="GO:0015934">
    <property type="term" value="C:large ribosomal subunit"/>
    <property type="evidence" value="ECO:0007669"/>
    <property type="project" value="TreeGrafter"/>
</dbReference>
<evidence type="ECO:0000313" key="11">
    <source>
        <dbReference type="EMBL" id="MBX8643701.1"/>
    </source>
</evidence>
<gene>
    <name evidence="6" type="primary">rpl11</name>
    <name evidence="10" type="ORF">J9259_06895</name>
    <name evidence="11" type="ORF">KIY12_03105</name>
</gene>
<dbReference type="Pfam" id="PF00298">
    <property type="entry name" value="Ribosomal_L11"/>
    <property type="match status" value="1"/>
</dbReference>
<dbReference type="Proteomes" id="UP000750197">
    <property type="component" value="Unassembled WGS sequence"/>
</dbReference>
<reference evidence="11" key="1">
    <citation type="submission" date="2021-05" db="EMBL/GenBank/DDBJ databases">
        <title>Genomic insights into ecological role and evolution of a novel Thermoplasmata order Candidatus Sysuiplasmatales.</title>
        <authorList>
            <person name="Yuan Y."/>
        </authorList>
    </citation>
    <scope>NUCLEOTIDE SEQUENCE</scope>
    <source>
        <strain evidence="11">TUT19-bin139</strain>
        <strain evidence="10">YP2-bin.285</strain>
    </source>
</reference>
<comment type="similarity">
    <text evidence="1 6 7">Belongs to the universal ribosomal protein uL11 family.</text>
</comment>
<dbReference type="Proteomes" id="UP000716004">
    <property type="component" value="Unassembled WGS sequence"/>
</dbReference>
<evidence type="ECO:0000313" key="12">
    <source>
        <dbReference type="Proteomes" id="UP000750197"/>
    </source>
</evidence>
<dbReference type="AlphaFoldDB" id="A0A8J7YWI7"/>
<evidence type="ECO:0000256" key="7">
    <source>
        <dbReference type="RuleBase" id="RU003978"/>
    </source>
</evidence>
<evidence type="ECO:0000256" key="4">
    <source>
        <dbReference type="ARBA" id="ARBA00022980"/>
    </source>
</evidence>
<evidence type="ECO:0000256" key="5">
    <source>
        <dbReference type="ARBA" id="ARBA00023274"/>
    </source>
</evidence>
<keyword evidence="5 6" id="KW-0687">Ribonucleoprotein</keyword>
<keyword evidence="4 6" id="KW-0689">Ribosomal protein</keyword>
<accession>A0A8J7YWI7</accession>
<evidence type="ECO:0000259" key="9">
    <source>
        <dbReference type="Pfam" id="PF03946"/>
    </source>
</evidence>
<keyword evidence="2 6" id="KW-0699">rRNA-binding</keyword>
<evidence type="ECO:0000259" key="8">
    <source>
        <dbReference type="Pfam" id="PF00298"/>
    </source>
</evidence>
<dbReference type="GO" id="GO:0006412">
    <property type="term" value="P:translation"/>
    <property type="evidence" value="ECO:0007669"/>
    <property type="project" value="UniProtKB-UniRule"/>
</dbReference>
<evidence type="ECO:0000256" key="6">
    <source>
        <dbReference type="HAMAP-Rule" id="MF_00736"/>
    </source>
</evidence>
<dbReference type="CDD" id="cd00349">
    <property type="entry name" value="Ribosomal_L11"/>
    <property type="match status" value="1"/>
</dbReference>
<dbReference type="InterPro" id="IPR020784">
    <property type="entry name" value="Ribosomal_uL11_N"/>
</dbReference>
<dbReference type="PANTHER" id="PTHR11661">
    <property type="entry name" value="60S RIBOSOMAL PROTEIN L12"/>
    <property type="match status" value="1"/>
</dbReference>
<dbReference type="PROSITE" id="PS00359">
    <property type="entry name" value="RIBOSOMAL_L11"/>
    <property type="match status" value="1"/>
</dbReference>
<dbReference type="PANTHER" id="PTHR11661:SF1">
    <property type="entry name" value="LARGE RIBOSOMAL SUBUNIT PROTEIN UL11M"/>
    <property type="match status" value="1"/>
</dbReference>